<dbReference type="PANTHER" id="PTHR43884">
    <property type="entry name" value="ACYL-COA DEHYDROGENASE"/>
    <property type="match status" value="1"/>
</dbReference>
<feature type="domain" description="Acyl-CoA dehydrogenase C-terminal" evidence="3">
    <location>
        <begin position="249"/>
        <end position="382"/>
    </location>
</feature>
<dbReference type="PIRSF" id="PIRSF016578">
    <property type="entry name" value="HsaA"/>
    <property type="match status" value="1"/>
</dbReference>
<sequence length="403" mass="43545">MTAETLIKNAEGLRELVRDSAHEAERLGHYTTEVHQAFLDAGLYHMLTPRKYGGHEVDLKTFAKVLIEIGRGDPGTAWCLSLGHGNTQSTVATWSAQTQDEIFNNERGYFRASHSLNPAGSAQRVEGGWLINARSRYNSGVPYATHATVAVQVVEEGQAPDPDAPVSPLTQLQVLIPEGQFTIQDDWGGDAVLGMRASGSNTVVVDNVVVPEHYGVFLGADFATSPGVQLHGNPMYLGSPGVFPLLEVVLPVIGAARAALDEYEHLARTKKAATLGGGSRLEDPFYQRDYGLATMKADSAEAIVMHILGTYADFCRDVVDGVRPFSFETETALASTLLQAAELAGETVDILWRSAGSSAAARGQRMQRYLRDVSMFRTHYAAQLNSNARMFGAMLLGASAMPF</sequence>
<evidence type="ECO:0000259" key="3">
    <source>
        <dbReference type="Pfam" id="PF08028"/>
    </source>
</evidence>
<gene>
    <name evidence="4" type="ORF">SAMN05444920_104289</name>
</gene>
<evidence type="ECO:0000259" key="2">
    <source>
        <dbReference type="Pfam" id="PF02771"/>
    </source>
</evidence>
<dbReference type="GO" id="GO:0004497">
    <property type="term" value="F:monooxygenase activity"/>
    <property type="evidence" value="ECO:0007669"/>
    <property type="project" value="UniProtKB-KW"/>
</dbReference>
<name>A0A1H6CRY3_9ACTN</name>
<dbReference type="EMBL" id="FNVT01000004">
    <property type="protein sequence ID" value="SEG75413.1"/>
    <property type="molecule type" value="Genomic_DNA"/>
</dbReference>
<dbReference type="AlphaFoldDB" id="A0A1H6CRY3"/>
<dbReference type="Gene3D" id="2.40.110.10">
    <property type="entry name" value="Butyryl-CoA Dehydrogenase, subunit A, domain 2"/>
    <property type="match status" value="1"/>
</dbReference>
<dbReference type="InterPro" id="IPR046373">
    <property type="entry name" value="Acyl-CoA_Oxase/DH_mid-dom_sf"/>
</dbReference>
<dbReference type="SUPFAM" id="SSF56645">
    <property type="entry name" value="Acyl-CoA dehydrogenase NM domain-like"/>
    <property type="match status" value="1"/>
</dbReference>
<dbReference type="InterPro" id="IPR013107">
    <property type="entry name" value="Acyl-CoA_DH_C"/>
</dbReference>
<dbReference type="Gene3D" id="1.10.540.10">
    <property type="entry name" value="Acyl-CoA dehydrogenase/oxidase, N-terminal domain"/>
    <property type="match status" value="1"/>
</dbReference>
<dbReference type="InterPro" id="IPR036250">
    <property type="entry name" value="AcylCo_DH-like_C"/>
</dbReference>
<dbReference type="InterPro" id="IPR009100">
    <property type="entry name" value="AcylCoA_DH/oxidase_NM_dom_sf"/>
</dbReference>
<dbReference type="PANTHER" id="PTHR43884:SF25">
    <property type="entry name" value="ACYL-COA DEHYDROGENASE YDBM-RELATED"/>
    <property type="match status" value="1"/>
</dbReference>
<dbReference type="Pfam" id="PF08028">
    <property type="entry name" value="Acyl-CoA_dh_2"/>
    <property type="match status" value="1"/>
</dbReference>
<protein>
    <submittedName>
        <fullName evidence="4">3-hydroxy-9,10-secoandrosta-1,3,5(10)-triene-9,17-dione monooxygenase</fullName>
    </submittedName>
</protein>
<evidence type="ECO:0000313" key="4">
    <source>
        <dbReference type="EMBL" id="SEG75413.1"/>
    </source>
</evidence>
<dbReference type="SUPFAM" id="SSF47203">
    <property type="entry name" value="Acyl-CoA dehydrogenase C-terminal domain-like"/>
    <property type="match status" value="1"/>
</dbReference>
<keyword evidence="4" id="KW-0503">Monooxygenase</keyword>
<dbReference type="RefSeq" id="WP_103956831.1">
    <property type="nucleotide sequence ID" value="NZ_FNVT01000004.1"/>
</dbReference>
<keyword evidence="5" id="KW-1185">Reference proteome</keyword>
<dbReference type="InterPro" id="IPR037069">
    <property type="entry name" value="AcylCoA_DH/ox_N_sf"/>
</dbReference>
<evidence type="ECO:0000313" key="5">
    <source>
        <dbReference type="Proteomes" id="UP000236732"/>
    </source>
</evidence>
<accession>A0A1H6CRY3</accession>
<dbReference type="GO" id="GO:0003995">
    <property type="term" value="F:acyl-CoA dehydrogenase activity"/>
    <property type="evidence" value="ECO:0007669"/>
    <property type="project" value="TreeGrafter"/>
</dbReference>
<reference evidence="4 5" key="1">
    <citation type="submission" date="2016-10" db="EMBL/GenBank/DDBJ databases">
        <authorList>
            <person name="de Groot N.N."/>
        </authorList>
    </citation>
    <scope>NUCLEOTIDE SEQUENCE [LARGE SCALE GENOMIC DNA]</scope>
    <source>
        <strain evidence="4 5">CGMCC 4.7037</strain>
    </source>
</reference>
<feature type="domain" description="Acyl-CoA dehydrogenase/oxidase N-terminal" evidence="2">
    <location>
        <begin position="14"/>
        <end position="99"/>
    </location>
</feature>
<proteinExistence type="predicted"/>
<keyword evidence="1" id="KW-0560">Oxidoreductase</keyword>
<dbReference type="OrthoDB" id="3404950at2"/>
<dbReference type="Gene3D" id="1.20.140.10">
    <property type="entry name" value="Butyryl-CoA Dehydrogenase, subunit A, domain 3"/>
    <property type="match status" value="1"/>
</dbReference>
<evidence type="ECO:0000256" key="1">
    <source>
        <dbReference type="ARBA" id="ARBA00023002"/>
    </source>
</evidence>
<dbReference type="InterPro" id="IPR013786">
    <property type="entry name" value="AcylCoA_DH/ox_N"/>
</dbReference>
<dbReference type="Pfam" id="PF02771">
    <property type="entry name" value="Acyl-CoA_dh_N"/>
    <property type="match status" value="1"/>
</dbReference>
<dbReference type="Proteomes" id="UP000236732">
    <property type="component" value="Unassembled WGS sequence"/>
</dbReference>
<organism evidence="4 5">
    <name type="scientific">Nonomuraea solani</name>
    <dbReference type="NCBI Taxonomy" id="1144553"/>
    <lineage>
        <taxon>Bacteria</taxon>
        <taxon>Bacillati</taxon>
        <taxon>Actinomycetota</taxon>
        <taxon>Actinomycetes</taxon>
        <taxon>Streptosporangiales</taxon>
        <taxon>Streptosporangiaceae</taxon>
        <taxon>Nonomuraea</taxon>
    </lineage>
</organism>
<dbReference type="GO" id="GO:0050660">
    <property type="term" value="F:flavin adenine dinucleotide binding"/>
    <property type="evidence" value="ECO:0007669"/>
    <property type="project" value="InterPro"/>
</dbReference>